<sequence length="338" mass="39402">LTSVMGLPLAARFTQFVVTFLVSLHLLWRWIRTGGKALETKDRRLSRKLIYGYKHKHIMLPSGVNMHYVEAGDASAPLMVFVHGFPEFWYTWRHQIEHFKDRFRVVAIDQRGYGESSKPQNIADYSQTLLAKDIDDLIHGLGYSDAVVVGHDWGAFVAWAHAILFPQSVRRLVICNVPHPAAYGRLLKTNEKQRKMSWYVFFYQTPWIPEAMIAADDFELLEKLFWDKATGLRNKDNFTAEDMEAWKYTFSQPDCLRSAINYYRCKFQYPEDEKFERKCKPKTLILWGDGDKFLVKEGATLSAEQWCEDATLHFIPGASHWIQQDEPDVLNKHIDEFV</sequence>
<feature type="non-terminal residue" evidence="4">
    <location>
        <position position="338"/>
    </location>
</feature>
<protein>
    <recommendedName>
        <fullName evidence="3">AB hydrolase-1 domain-containing protein</fullName>
    </recommendedName>
</protein>
<dbReference type="PANTHER" id="PTHR43329">
    <property type="entry name" value="EPOXIDE HYDROLASE"/>
    <property type="match status" value="1"/>
</dbReference>
<dbReference type="PRINTS" id="PR00111">
    <property type="entry name" value="ABHYDROLASE"/>
</dbReference>
<accession>A0AAN5CRW1</accession>
<gene>
    <name evidence="4" type="ORF">PMAYCL1PPCAC_19640</name>
</gene>
<dbReference type="InterPro" id="IPR000639">
    <property type="entry name" value="Epox_hydrolase-like"/>
</dbReference>
<evidence type="ECO:0000256" key="2">
    <source>
        <dbReference type="ARBA" id="ARBA00038334"/>
    </source>
</evidence>
<evidence type="ECO:0000256" key="1">
    <source>
        <dbReference type="ARBA" id="ARBA00022801"/>
    </source>
</evidence>
<dbReference type="AlphaFoldDB" id="A0AAN5CRW1"/>
<evidence type="ECO:0000259" key="3">
    <source>
        <dbReference type="Pfam" id="PF00561"/>
    </source>
</evidence>
<name>A0AAN5CRW1_9BILA</name>
<feature type="domain" description="AB hydrolase-1" evidence="3">
    <location>
        <begin position="77"/>
        <end position="327"/>
    </location>
</feature>
<evidence type="ECO:0000313" key="5">
    <source>
        <dbReference type="Proteomes" id="UP001328107"/>
    </source>
</evidence>
<dbReference type="InterPro" id="IPR029058">
    <property type="entry name" value="AB_hydrolase_fold"/>
</dbReference>
<dbReference type="InterPro" id="IPR000073">
    <property type="entry name" value="AB_hydrolase_1"/>
</dbReference>
<dbReference type="Proteomes" id="UP001328107">
    <property type="component" value="Unassembled WGS sequence"/>
</dbReference>
<dbReference type="GO" id="GO:0004301">
    <property type="term" value="F:epoxide hydrolase activity"/>
    <property type="evidence" value="ECO:0007669"/>
    <property type="project" value="UniProtKB-ARBA"/>
</dbReference>
<dbReference type="Gene3D" id="3.40.50.1820">
    <property type="entry name" value="alpha/beta hydrolase"/>
    <property type="match status" value="1"/>
</dbReference>
<dbReference type="PRINTS" id="PR00412">
    <property type="entry name" value="EPOXHYDRLASE"/>
</dbReference>
<comment type="similarity">
    <text evidence="2">Belongs to the AB hydrolase superfamily. Epoxide hydrolase family.</text>
</comment>
<reference evidence="5" key="1">
    <citation type="submission" date="2022-10" db="EMBL/GenBank/DDBJ databases">
        <title>Genome assembly of Pristionchus species.</title>
        <authorList>
            <person name="Yoshida K."/>
            <person name="Sommer R.J."/>
        </authorList>
    </citation>
    <scope>NUCLEOTIDE SEQUENCE [LARGE SCALE GENOMIC DNA]</scope>
    <source>
        <strain evidence="5">RS5460</strain>
    </source>
</reference>
<dbReference type="SUPFAM" id="SSF53474">
    <property type="entry name" value="alpha/beta-Hydrolases"/>
    <property type="match status" value="1"/>
</dbReference>
<proteinExistence type="inferred from homology"/>
<evidence type="ECO:0000313" key="4">
    <source>
        <dbReference type="EMBL" id="GMR49445.1"/>
    </source>
</evidence>
<keyword evidence="5" id="KW-1185">Reference proteome</keyword>
<comment type="caution">
    <text evidence="4">The sequence shown here is derived from an EMBL/GenBank/DDBJ whole genome shotgun (WGS) entry which is preliminary data.</text>
</comment>
<keyword evidence="1" id="KW-0378">Hydrolase</keyword>
<dbReference type="Pfam" id="PF00561">
    <property type="entry name" value="Abhydrolase_1"/>
    <property type="match status" value="1"/>
</dbReference>
<feature type="non-terminal residue" evidence="4">
    <location>
        <position position="1"/>
    </location>
</feature>
<dbReference type="EMBL" id="BTRK01000004">
    <property type="protein sequence ID" value="GMR49445.1"/>
    <property type="molecule type" value="Genomic_DNA"/>
</dbReference>
<organism evidence="4 5">
    <name type="scientific">Pristionchus mayeri</name>
    <dbReference type="NCBI Taxonomy" id="1317129"/>
    <lineage>
        <taxon>Eukaryota</taxon>
        <taxon>Metazoa</taxon>
        <taxon>Ecdysozoa</taxon>
        <taxon>Nematoda</taxon>
        <taxon>Chromadorea</taxon>
        <taxon>Rhabditida</taxon>
        <taxon>Rhabditina</taxon>
        <taxon>Diplogasteromorpha</taxon>
        <taxon>Diplogasteroidea</taxon>
        <taxon>Neodiplogasteridae</taxon>
        <taxon>Pristionchus</taxon>
    </lineage>
</organism>